<keyword evidence="3" id="KW-0328">Glycosyltransferase</keyword>
<dbReference type="RefSeq" id="WP_145345502.1">
    <property type="nucleotide sequence ID" value="NZ_CP036261.1"/>
</dbReference>
<evidence type="ECO:0000259" key="1">
    <source>
        <dbReference type="Pfam" id="PF00534"/>
    </source>
</evidence>
<dbReference type="KEGG" id="ruv:EC9_25300"/>
<feature type="domain" description="Glycosyltransferase subfamily 4-like N-terminal" evidence="2">
    <location>
        <begin position="16"/>
        <end position="135"/>
    </location>
</feature>
<dbReference type="SUPFAM" id="SSF53756">
    <property type="entry name" value="UDP-Glycosyltransferase/glycogen phosphorylase"/>
    <property type="match status" value="1"/>
</dbReference>
<evidence type="ECO:0000259" key="2">
    <source>
        <dbReference type="Pfam" id="PF13579"/>
    </source>
</evidence>
<feature type="domain" description="Glycosyl transferase family 1" evidence="1">
    <location>
        <begin position="177"/>
        <end position="347"/>
    </location>
</feature>
<dbReference type="EC" id="2.4.1.284" evidence="3"/>
<accession>A0A517M0D6</accession>
<dbReference type="PANTHER" id="PTHR45947:SF3">
    <property type="entry name" value="SULFOQUINOVOSYL TRANSFERASE SQD2"/>
    <property type="match status" value="1"/>
</dbReference>
<dbReference type="Proteomes" id="UP000319557">
    <property type="component" value="Chromosome"/>
</dbReference>
<keyword evidence="3" id="KW-0808">Transferase</keyword>
<dbReference type="InterPro" id="IPR028098">
    <property type="entry name" value="Glyco_trans_4-like_N"/>
</dbReference>
<dbReference type="PANTHER" id="PTHR45947">
    <property type="entry name" value="SULFOQUINOVOSYL TRANSFERASE SQD2"/>
    <property type="match status" value="1"/>
</dbReference>
<reference evidence="3 4" key="1">
    <citation type="submission" date="2019-02" db="EMBL/GenBank/DDBJ databases">
        <title>Deep-cultivation of Planctomycetes and their phenomic and genomic characterization uncovers novel biology.</title>
        <authorList>
            <person name="Wiegand S."/>
            <person name="Jogler M."/>
            <person name="Boedeker C."/>
            <person name="Pinto D."/>
            <person name="Vollmers J."/>
            <person name="Rivas-Marin E."/>
            <person name="Kohn T."/>
            <person name="Peeters S.H."/>
            <person name="Heuer A."/>
            <person name="Rast P."/>
            <person name="Oberbeckmann S."/>
            <person name="Bunk B."/>
            <person name="Jeske O."/>
            <person name="Meyerdierks A."/>
            <person name="Storesund J.E."/>
            <person name="Kallscheuer N."/>
            <person name="Luecker S."/>
            <person name="Lage O.M."/>
            <person name="Pohl T."/>
            <person name="Merkel B.J."/>
            <person name="Hornburger P."/>
            <person name="Mueller R.-W."/>
            <person name="Bruemmer F."/>
            <person name="Labrenz M."/>
            <person name="Spormann A.M."/>
            <person name="Op den Camp H."/>
            <person name="Overmann J."/>
            <person name="Amann R."/>
            <person name="Jetten M.S.M."/>
            <person name="Mascher T."/>
            <person name="Medema M.H."/>
            <person name="Devos D.P."/>
            <person name="Kaster A.-K."/>
            <person name="Ovreas L."/>
            <person name="Rohde M."/>
            <person name="Galperin M.Y."/>
            <person name="Jogler C."/>
        </authorList>
    </citation>
    <scope>NUCLEOTIDE SEQUENCE [LARGE SCALE GENOMIC DNA]</scope>
    <source>
        <strain evidence="3 4">EC9</strain>
    </source>
</reference>
<dbReference type="OrthoDB" id="283384at2"/>
<gene>
    <name evidence="3" type="primary">kanF_3</name>
    <name evidence="3" type="ORF">EC9_25300</name>
</gene>
<keyword evidence="4" id="KW-1185">Reference proteome</keyword>
<proteinExistence type="predicted"/>
<evidence type="ECO:0000313" key="4">
    <source>
        <dbReference type="Proteomes" id="UP000319557"/>
    </source>
</evidence>
<organism evidence="3 4">
    <name type="scientific">Rosistilla ulvae</name>
    <dbReference type="NCBI Taxonomy" id="1930277"/>
    <lineage>
        <taxon>Bacteria</taxon>
        <taxon>Pseudomonadati</taxon>
        <taxon>Planctomycetota</taxon>
        <taxon>Planctomycetia</taxon>
        <taxon>Pirellulales</taxon>
        <taxon>Pirellulaceae</taxon>
        <taxon>Rosistilla</taxon>
    </lineage>
</organism>
<dbReference type="EMBL" id="CP036261">
    <property type="protein sequence ID" value="QDS88340.1"/>
    <property type="molecule type" value="Genomic_DNA"/>
</dbReference>
<dbReference type="InterPro" id="IPR001296">
    <property type="entry name" value="Glyco_trans_1"/>
</dbReference>
<sequence length="386" mass="42884">MNILFLTNNPNLGSTARALLTWAEEIQREGHEVRVVCPTGRLSQTLTAKGIATLNSSLPWFDRRRPWAAAGAQARVAVWGKNADIIHCNEHNVYPFGALLGRLIRKPVVCHVRFDIDRKLADWMFGSYGAPAALLWTSLNQQKRCAPIVKGVVPSDRQRVVRLGLDLRDFGRRASERELLRSQHDIGSETLVVGTASAFRPVKRLEDFVEIIRQLRCRYPHVVGMIAGGAVPGLEDYWKQINAMITSLNADAWILRTGHVDDIEPVLQSMDIFVSTSELETFGNSVCEAMACGKPVVGYEGGSVAEVVGDPRQVVANGDIDELTERLARMLEDRLALEEVGRRGRERVATKFNSVARVPELLSLYRTLLRQDCRGSNNSSCSDPEA</sequence>
<name>A0A517M0D6_9BACT</name>
<protein>
    <submittedName>
        <fullName evidence="3">2-deoxystreptamine glucosyltransferase</fullName>
        <ecNumber evidence="3">2.4.1.284</ecNumber>
    </submittedName>
</protein>
<dbReference type="GO" id="GO:0102318">
    <property type="term" value="F:2-deoxystreptamine glucosyltransferase activity"/>
    <property type="evidence" value="ECO:0007669"/>
    <property type="project" value="UniProtKB-EC"/>
</dbReference>
<dbReference type="CDD" id="cd03801">
    <property type="entry name" value="GT4_PimA-like"/>
    <property type="match status" value="1"/>
</dbReference>
<dbReference type="InterPro" id="IPR050194">
    <property type="entry name" value="Glycosyltransferase_grp1"/>
</dbReference>
<dbReference type="Gene3D" id="3.40.50.2000">
    <property type="entry name" value="Glycogen Phosphorylase B"/>
    <property type="match status" value="2"/>
</dbReference>
<evidence type="ECO:0000313" key="3">
    <source>
        <dbReference type="EMBL" id="QDS88340.1"/>
    </source>
</evidence>
<dbReference type="Pfam" id="PF00534">
    <property type="entry name" value="Glycos_transf_1"/>
    <property type="match status" value="1"/>
</dbReference>
<dbReference type="AlphaFoldDB" id="A0A517M0D6"/>
<dbReference type="Pfam" id="PF13579">
    <property type="entry name" value="Glyco_trans_4_4"/>
    <property type="match status" value="1"/>
</dbReference>